<protein>
    <recommendedName>
        <fullName evidence="4">Nickel/cobalt transporter regulator</fullName>
    </recommendedName>
</protein>
<keyword evidence="1" id="KW-0732">Signal</keyword>
<name>A0A2T6BBE7_9RHOB</name>
<accession>A0A2T6BBE7</accession>
<dbReference type="EMBL" id="QBKP01000001">
    <property type="protein sequence ID" value="PTX53342.1"/>
    <property type="molecule type" value="Genomic_DNA"/>
</dbReference>
<gene>
    <name evidence="2" type="ORF">C8N34_101257</name>
</gene>
<dbReference type="Proteomes" id="UP000244224">
    <property type="component" value="Unassembled WGS sequence"/>
</dbReference>
<dbReference type="RefSeq" id="WP_242013744.1">
    <property type="nucleotide sequence ID" value="NZ_QBKP01000001.1"/>
</dbReference>
<evidence type="ECO:0000313" key="3">
    <source>
        <dbReference type="Proteomes" id="UP000244224"/>
    </source>
</evidence>
<keyword evidence="3" id="KW-1185">Reference proteome</keyword>
<evidence type="ECO:0000313" key="2">
    <source>
        <dbReference type="EMBL" id="PTX53342.1"/>
    </source>
</evidence>
<dbReference type="AlphaFoldDB" id="A0A2T6BBE7"/>
<feature type="signal peptide" evidence="1">
    <location>
        <begin position="1"/>
        <end position="22"/>
    </location>
</feature>
<sequence>MLMKQISVALVAAIAMAGPALADGKAHGKKHHKERHGVIYTQSHCPPGLAKKSPACVPPGLAKDRVHREVVRDERVVIYRQGDVIRRDYILIEDPLRYGLMDGTYYRAGDYVYRVDRNTHEVLALMGAVNAILN</sequence>
<organism evidence="2 3">
    <name type="scientific">Gemmobacter caeni</name>
    <dbReference type="NCBI Taxonomy" id="589035"/>
    <lineage>
        <taxon>Bacteria</taxon>
        <taxon>Pseudomonadati</taxon>
        <taxon>Pseudomonadota</taxon>
        <taxon>Alphaproteobacteria</taxon>
        <taxon>Rhodobacterales</taxon>
        <taxon>Paracoccaceae</taxon>
        <taxon>Gemmobacter</taxon>
    </lineage>
</organism>
<reference evidence="2 3" key="1">
    <citation type="submission" date="2018-04" db="EMBL/GenBank/DDBJ databases">
        <title>Genomic Encyclopedia of Archaeal and Bacterial Type Strains, Phase II (KMG-II): from individual species to whole genera.</title>
        <authorList>
            <person name="Goeker M."/>
        </authorList>
    </citation>
    <scope>NUCLEOTIDE SEQUENCE [LARGE SCALE GENOMIC DNA]</scope>
    <source>
        <strain evidence="2 3">DSM 21823</strain>
    </source>
</reference>
<evidence type="ECO:0008006" key="4">
    <source>
        <dbReference type="Google" id="ProtNLM"/>
    </source>
</evidence>
<comment type="caution">
    <text evidence="2">The sequence shown here is derived from an EMBL/GenBank/DDBJ whole genome shotgun (WGS) entry which is preliminary data.</text>
</comment>
<evidence type="ECO:0000256" key="1">
    <source>
        <dbReference type="SAM" id="SignalP"/>
    </source>
</evidence>
<feature type="chain" id="PRO_5015438261" description="Nickel/cobalt transporter regulator" evidence="1">
    <location>
        <begin position="23"/>
        <end position="134"/>
    </location>
</feature>
<proteinExistence type="predicted"/>